<gene>
    <name evidence="2" type="ORF">D7316_00004</name>
</gene>
<name>A0A3G8JGR1_9ACTN</name>
<accession>A0A3G8JGR1</accession>
<evidence type="ECO:0000313" key="2">
    <source>
        <dbReference type="EMBL" id="AZG43440.1"/>
    </source>
</evidence>
<evidence type="ECO:0000313" key="3">
    <source>
        <dbReference type="Proteomes" id="UP000271469"/>
    </source>
</evidence>
<dbReference type="AlphaFoldDB" id="A0A3G8JGR1"/>
<dbReference type="KEGG" id="gom:D7316_00004"/>
<feature type="domain" description="Gp28/Gp37-like" evidence="1">
    <location>
        <begin position="56"/>
        <end position="500"/>
    </location>
</feature>
<organism evidence="2 3">
    <name type="scientific">Gordonia insulae</name>
    <dbReference type="NCBI Taxonomy" id="2420509"/>
    <lineage>
        <taxon>Bacteria</taxon>
        <taxon>Bacillati</taxon>
        <taxon>Actinomycetota</taxon>
        <taxon>Actinomycetes</taxon>
        <taxon>Mycobacteriales</taxon>
        <taxon>Gordoniaceae</taxon>
        <taxon>Gordonia</taxon>
    </lineage>
</organism>
<dbReference type="RefSeq" id="WP_124706483.1">
    <property type="nucleotide sequence ID" value="NZ_CP033972.1"/>
</dbReference>
<dbReference type="Proteomes" id="UP000271469">
    <property type="component" value="Chromosome"/>
</dbReference>
<protein>
    <recommendedName>
        <fullName evidence="1">Gp28/Gp37-like domain-containing protein</fullName>
    </recommendedName>
</protein>
<proteinExistence type="predicted"/>
<dbReference type="OrthoDB" id="4495642at2"/>
<dbReference type="Pfam" id="PF14594">
    <property type="entry name" value="Sipho_Gp37"/>
    <property type="match status" value="1"/>
</dbReference>
<dbReference type="EMBL" id="CP033972">
    <property type="protein sequence ID" value="AZG43440.1"/>
    <property type="molecule type" value="Genomic_DNA"/>
</dbReference>
<evidence type="ECO:0000259" key="1">
    <source>
        <dbReference type="Pfam" id="PF14594"/>
    </source>
</evidence>
<keyword evidence="3" id="KW-1185">Reference proteome</keyword>
<sequence>MTAPGYARPNNDEAAFDYFDVGRRSGTGANSVIEWRPIGRYERAMIKPTWGLAPEEGRFSLAPDHPLVDQIRKDNIDTTCWHFRAGYNGLPAFSGRIMDVDFDGAPGRAPWEYTVKSNKTIWLSSMNAWVNNLFPPEVQFNITGKQDIRWGWPDPVMKSYLASVATRLDVPVFAALPIKQPEGWEQPDLDDIDSVEDLLDLIFDIGEGGVGLQARFPSLTDLFTPTIERLEMGVTMNVWDGHGTSPQVFNTSSLAALQSIINYSSDNFLDLTQLLKPVNDGLWSYSMNRAGYVFDTHLKRDRRNVQFRSDAGQIGRFKYHASHPTLWQAIVGGKSPSVINDVIEIGANLAIAAIIAAIATIPGAGGIAGLSVGVGDLFDNVFFAYQVFWDHDIRNAVGPDDCLPERFADNTAAHSLDAYAVAHKMLDDEGGKESLVITATAGTADGRGISFGADNGTARRYQLGDTITCWDAGNVVEQYVSEVSIEHVPGEAAIEQPTIGFDKRAQGPWDRAFGLLGQAQGGFAALANAI</sequence>
<dbReference type="InterPro" id="IPR029432">
    <property type="entry name" value="Gp28/Gp37-like_dom"/>
</dbReference>
<reference evidence="2 3" key="1">
    <citation type="submission" date="2018-11" db="EMBL/GenBank/DDBJ databases">
        <title>Gordonia insulae sp. nov., isolated from an island soil.</title>
        <authorList>
            <person name="Kim Y.S."/>
            <person name="Kim S.B."/>
        </authorList>
    </citation>
    <scope>NUCLEOTIDE SEQUENCE [LARGE SCALE GENOMIC DNA]</scope>
    <source>
        <strain evidence="2 3">MMS17-SY073</strain>
    </source>
</reference>